<gene>
    <name evidence="2" type="ORF">LK12_16525</name>
</gene>
<evidence type="ECO:0000313" key="2">
    <source>
        <dbReference type="EMBL" id="KHK90251.1"/>
    </source>
</evidence>
<dbReference type="InterPro" id="IPR042099">
    <property type="entry name" value="ANL_N_sf"/>
</dbReference>
<evidence type="ECO:0000313" key="3">
    <source>
        <dbReference type="Proteomes" id="UP000031057"/>
    </source>
</evidence>
<dbReference type="InterPro" id="IPR000873">
    <property type="entry name" value="AMP-dep_synth/lig_dom"/>
</dbReference>
<dbReference type="EMBL" id="JTDI01000005">
    <property type="protein sequence ID" value="KHK90251.1"/>
    <property type="molecule type" value="Genomic_DNA"/>
</dbReference>
<protein>
    <recommendedName>
        <fullName evidence="1">AMP-dependent synthetase/ligase domain-containing protein</fullName>
    </recommendedName>
</protein>
<dbReference type="Pfam" id="PF00501">
    <property type="entry name" value="AMP-binding"/>
    <property type="match status" value="1"/>
</dbReference>
<dbReference type="Proteomes" id="UP000031057">
    <property type="component" value="Unassembled WGS sequence"/>
</dbReference>
<dbReference type="Gene3D" id="3.40.50.12780">
    <property type="entry name" value="N-terminal domain of ligase-like"/>
    <property type="match status" value="1"/>
</dbReference>
<comment type="caution">
    <text evidence="2">The sequence shown here is derived from an EMBL/GenBank/DDBJ whole genome shotgun (WGS) entry which is preliminary data.</text>
</comment>
<reference evidence="2 3" key="1">
    <citation type="submission" date="2014-10" db="EMBL/GenBank/DDBJ databases">
        <title>Genome sequence of Novosphingobium malaysiense MUSC 273(T).</title>
        <authorList>
            <person name="Lee L.-H."/>
        </authorList>
    </citation>
    <scope>NUCLEOTIDE SEQUENCE [LARGE SCALE GENOMIC DNA]</scope>
    <source>
        <strain evidence="2 3">MUSC 273</strain>
    </source>
</reference>
<organism evidence="2 3">
    <name type="scientific">Novosphingobium malaysiense</name>
    <dbReference type="NCBI Taxonomy" id="1348853"/>
    <lineage>
        <taxon>Bacteria</taxon>
        <taxon>Pseudomonadati</taxon>
        <taxon>Pseudomonadota</taxon>
        <taxon>Alphaproteobacteria</taxon>
        <taxon>Sphingomonadales</taxon>
        <taxon>Sphingomonadaceae</taxon>
        <taxon>Novosphingobium</taxon>
    </lineage>
</organism>
<proteinExistence type="predicted"/>
<name>A0A0B1ZGM8_9SPHN</name>
<dbReference type="AlphaFoldDB" id="A0A0B1ZGM8"/>
<dbReference type="STRING" id="1348853.LK12_16525"/>
<dbReference type="SUPFAM" id="SSF56801">
    <property type="entry name" value="Acetyl-CoA synthetase-like"/>
    <property type="match status" value="1"/>
</dbReference>
<accession>A0A0B1ZGM8</accession>
<evidence type="ECO:0000259" key="1">
    <source>
        <dbReference type="Pfam" id="PF00501"/>
    </source>
</evidence>
<feature type="domain" description="AMP-dependent synthetase/ligase" evidence="1">
    <location>
        <begin position="2"/>
        <end position="60"/>
    </location>
</feature>
<keyword evidence="3" id="KW-1185">Reference proteome</keyword>
<sequence length="62" mass="6462">MAFGATETMTVCTGMPTGTPAEYWAGSAGKQHPGNTLKIVDPVTREPVALGQLGEMCIKGRP</sequence>
<dbReference type="OrthoDB" id="9803968at2"/>